<name>A0A494Y2L8_9BURK</name>
<dbReference type="SUPFAM" id="SSF54427">
    <property type="entry name" value="NTF2-like"/>
    <property type="match status" value="1"/>
</dbReference>
<dbReference type="EMBL" id="RBZU01000004">
    <property type="protein sequence ID" value="RKP55703.1"/>
    <property type="molecule type" value="Genomic_DNA"/>
</dbReference>
<dbReference type="SMART" id="SM00978">
    <property type="entry name" value="Tim44"/>
    <property type="match status" value="1"/>
</dbReference>
<dbReference type="RefSeq" id="WP_121086261.1">
    <property type="nucleotide sequence ID" value="NZ_RBZU01000004.1"/>
</dbReference>
<dbReference type="PANTHER" id="PTHR41542">
    <property type="entry name" value="BLL5807 PROTEIN"/>
    <property type="match status" value="1"/>
</dbReference>
<evidence type="ECO:0000313" key="4">
    <source>
        <dbReference type="EMBL" id="RKP55703.1"/>
    </source>
</evidence>
<keyword evidence="5" id="KW-1185">Reference proteome</keyword>
<keyword evidence="2" id="KW-1133">Transmembrane helix</keyword>
<feature type="transmembrane region" description="Helical" evidence="2">
    <location>
        <begin position="141"/>
        <end position="159"/>
    </location>
</feature>
<proteinExistence type="predicted"/>
<gene>
    <name evidence="4" type="ORF">D7S86_10770</name>
</gene>
<feature type="region of interest" description="Disordered" evidence="1">
    <location>
        <begin position="46"/>
        <end position="103"/>
    </location>
</feature>
<sequence length="350" mass="37023">MPAFVVRLFRRARAGDGKKLAALSAAAVLAISALVPFEVEAKRMGGSRSIGRQTQMAPTPAQSPSAAPASPGQAQRAQQTPPTQQNATPAAGSPAAAQPAAARPGNRWLGPLAGLAAGLGLGALLSHFGLGEGLAQMLSNLMLAGVIVFAAVALFRWIARKRRPDLAYPQGSGTMRQMDSTQGVLDASPRFASATSQSGTNGASAAYDASPALASPSLRRAEPIGSVPPGFDGESFVRTAKVAFVRLQAAWDHADQGDIYAFTTPEMFAEIKMDLEARGKQPNRTDVVELNGHLLGVETHGSEELASVRFEGLMREAEDEAAKPFEEVWNFVRDARRDDTWRLGGIQQIR</sequence>
<dbReference type="Pfam" id="PF04280">
    <property type="entry name" value="Tim44"/>
    <property type="match status" value="1"/>
</dbReference>
<keyword evidence="2" id="KW-0812">Transmembrane</keyword>
<feature type="domain" description="Tim44-like" evidence="3">
    <location>
        <begin position="219"/>
        <end position="348"/>
    </location>
</feature>
<dbReference type="InterPro" id="IPR032710">
    <property type="entry name" value="NTF2-like_dom_sf"/>
</dbReference>
<dbReference type="InterPro" id="IPR007379">
    <property type="entry name" value="Tim44-like_dom"/>
</dbReference>
<feature type="transmembrane region" description="Helical" evidence="2">
    <location>
        <begin position="108"/>
        <end position="129"/>
    </location>
</feature>
<dbReference type="PANTHER" id="PTHR41542:SF1">
    <property type="entry name" value="BLL5807 PROTEIN"/>
    <property type="match status" value="1"/>
</dbReference>
<evidence type="ECO:0000259" key="3">
    <source>
        <dbReference type="SMART" id="SM00978"/>
    </source>
</evidence>
<dbReference type="Gene3D" id="3.10.450.240">
    <property type="match status" value="1"/>
</dbReference>
<dbReference type="AlphaFoldDB" id="A0A494Y2L8"/>
<dbReference type="OrthoDB" id="5297955at2"/>
<reference evidence="4 5" key="1">
    <citation type="submission" date="2018-10" db="EMBL/GenBank/DDBJ databases">
        <title>Robbsia sp. DHC34, isolated from soil.</title>
        <authorList>
            <person name="Gao Z.-H."/>
            <person name="Qiu L.-H."/>
        </authorList>
    </citation>
    <scope>NUCLEOTIDE SEQUENCE [LARGE SCALE GENOMIC DNA]</scope>
    <source>
        <strain evidence="4 5">DHC34</strain>
    </source>
</reference>
<dbReference type="Proteomes" id="UP000270342">
    <property type="component" value="Unassembled WGS sequence"/>
</dbReference>
<feature type="transmembrane region" description="Helical" evidence="2">
    <location>
        <begin position="20"/>
        <end position="39"/>
    </location>
</feature>
<organism evidence="4 5">
    <name type="scientific">Pararobbsia silviterrae</name>
    <dbReference type="NCBI Taxonomy" id="1792498"/>
    <lineage>
        <taxon>Bacteria</taxon>
        <taxon>Pseudomonadati</taxon>
        <taxon>Pseudomonadota</taxon>
        <taxon>Betaproteobacteria</taxon>
        <taxon>Burkholderiales</taxon>
        <taxon>Burkholderiaceae</taxon>
        <taxon>Pararobbsia</taxon>
    </lineage>
</organism>
<comment type="caution">
    <text evidence="4">The sequence shown here is derived from an EMBL/GenBank/DDBJ whole genome shotgun (WGS) entry which is preliminary data.</text>
</comment>
<accession>A0A494Y2L8</accession>
<evidence type="ECO:0000313" key="5">
    <source>
        <dbReference type="Proteomes" id="UP000270342"/>
    </source>
</evidence>
<keyword evidence="2" id="KW-0472">Membrane</keyword>
<evidence type="ECO:0000256" key="1">
    <source>
        <dbReference type="SAM" id="MobiDB-lite"/>
    </source>
</evidence>
<evidence type="ECO:0000256" key="2">
    <source>
        <dbReference type="SAM" id="Phobius"/>
    </source>
</evidence>
<protein>
    <submittedName>
        <fullName evidence="4">Tim44 domain-containing protein</fullName>
    </submittedName>
</protein>
<feature type="compositionally biased region" description="Low complexity" evidence="1">
    <location>
        <begin position="57"/>
        <end position="103"/>
    </location>
</feature>